<evidence type="ECO:0000313" key="2">
    <source>
        <dbReference type="EnsemblPlants" id="OGLUM04G02480.1"/>
    </source>
</evidence>
<reference evidence="2" key="2">
    <citation type="submission" date="2018-05" db="EMBL/GenBank/DDBJ databases">
        <title>OgluRS3 (Oryza glumaepatula Reference Sequence Version 3).</title>
        <authorList>
            <person name="Zhang J."/>
            <person name="Kudrna D."/>
            <person name="Lee S."/>
            <person name="Talag J."/>
            <person name="Welchert J."/>
            <person name="Wing R.A."/>
        </authorList>
    </citation>
    <scope>NUCLEOTIDE SEQUENCE [LARGE SCALE GENOMIC DNA]</scope>
</reference>
<feature type="region of interest" description="Disordered" evidence="1">
    <location>
        <begin position="116"/>
        <end position="216"/>
    </location>
</feature>
<reference evidence="2" key="1">
    <citation type="submission" date="2015-04" db="UniProtKB">
        <authorList>
            <consortium name="EnsemblPlants"/>
        </authorList>
    </citation>
    <scope>IDENTIFICATION</scope>
</reference>
<protein>
    <submittedName>
        <fullName evidence="2">Uncharacterized protein</fullName>
    </submittedName>
</protein>
<dbReference type="EnsemblPlants" id="OGLUM04G02480.1">
    <property type="protein sequence ID" value="OGLUM04G02480.1"/>
    <property type="gene ID" value="OGLUM04G02480"/>
</dbReference>
<dbReference type="STRING" id="40148.A0A0D9ZH36"/>
<feature type="compositionally biased region" description="Acidic residues" evidence="1">
    <location>
        <begin position="155"/>
        <end position="168"/>
    </location>
</feature>
<dbReference type="Gramene" id="OGLUM04G02480.1">
    <property type="protein sequence ID" value="OGLUM04G02480.1"/>
    <property type="gene ID" value="OGLUM04G02480"/>
</dbReference>
<dbReference type="HOGENOM" id="CLU_1279400_0_0_1"/>
<accession>A0A0D9ZH36</accession>
<evidence type="ECO:0000313" key="3">
    <source>
        <dbReference type="Proteomes" id="UP000026961"/>
    </source>
</evidence>
<organism evidence="2">
    <name type="scientific">Oryza glumipatula</name>
    <dbReference type="NCBI Taxonomy" id="40148"/>
    <lineage>
        <taxon>Eukaryota</taxon>
        <taxon>Viridiplantae</taxon>
        <taxon>Streptophyta</taxon>
        <taxon>Embryophyta</taxon>
        <taxon>Tracheophyta</taxon>
        <taxon>Spermatophyta</taxon>
        <taxon>Magnoliopsida</taxon>
        <taxon>Liliopsida</taxon>
        <taxon>Poales</taxon>
        <taxon>Poaceae</taxon>
        <taxon>BOP clade</taxon>
        <taxon>Oryzoideae</taxon>
        <taxon>Oryzeae</taxon>
        <taxon>Oryzinae</taxon>
        <taxon>Oryza</taxon>
    </lineage>
</organism>
<dbReference type="Proteomes" id="UP000026961">
    <property type="component" value="Chromosome 4"/>
</dbReference>
<sequence length="216" mass="23362">MALCFTLQPSPVVDLRLIDEPGGKPFGFHFTALPILDGETPLVFVILLRPKGSPLSFASGTRLRLSRCLLFWMVSADTNKIIGGLTTAEYGRLLQCQLDGRANQVHDGELPAWANPAKVDEGASASKKCKRAMPKAAPGAQTQSRKVSKAPVVESEADDEDDKEDEAADGSRGEEASHGSTIAGSSASPLRQMDLEGRKLQRRSPRLRRRKVVQVA</sequence>
<keyword evidence="3" id="KW-1185">Reference proteome</keyword>
<feature type="compositionally biased region" description="Basic residues" evidence="1">
    <location>
        <begin position="200"/>
        <end position="216"/>
    </location>
</feature>
<evidence type="ECO:0000256" key="1">
    <source>
        <dbReference type="SAM" id="MobiDB-lite"/>
    </source>
</evidence>
<name>A0A0D9ZH36_9ORYZ</name>
<proteinExistence type="predicted"/>
<dbReference type="AlphaFoldDB" id="A0A0D9ZH36"/>
<feature type="compositionally biased region" description="Polar residues" evidence="1">
    <location>
        <begin position="178"/>
        <end position="189"/>
    </location>
</feature>